<gene>
    <name evidence="5" type="ORF">G3O08_03245</name>
</gene>
<keyword evidence="6" id="KW-1185">Reference proteome</keyword>
<protein>
    <submittedName>
        <fullName evidence="5">Nitroreductase family protein</fullName>
    </submittedName>
</protein>
<dbReference type="CDD" id="cd02138">
    <property type="entry name" value="TdsD-like"/>
    <property type="match status" value="1"/>
</dbReference>
<feature type="region of interest" description="Disordered" evidence="3">
    <location>
        <begin position="168"/>
        <end position="193"/>
    </location>
</feature>
<dbReference type="SUPFAM" id="SSF55469">
    <property type="entry name" value="FMN-dependent nitroreductase-like"/>
    <property type="match status" value="1"/>
</dbReference>
<organism evidence="5 6">
    <name type="scientific">Cryomorpha ignava</name>
    <dbReference type="NCBI Taxonomy" id="101383"/>
    <lineage>
        <taxon>Bacteria</taxon>
        <taxon>Pseudomonadati</taxon>
        <taxon>Bacteroidota</taxon>
        <taxon>Flavobacteriia</taxon>
        <taxon>Flavobacteriales</taxon>
        <taxon>Cryomorphaceae</taxon>
        <taxon>Cryomorpha</taxon>
    </lineage>
</organism>
<dbReference type="InterPro" id="IPR000415">
    <property type="entry name" value="Nitroreductase-like"/>
</dbReference>
<evidence type="ECO:0000256" key="3">
    <source>
        <dbReference type="SAM" id="MobiDB-lite"/>
    </source>
</evidence>
<proteinExistence type="inferred from homology"/>
<dbReference type="Gene3D" id="3.40.109.10">
    <property type="entry name" value="NADH Oxidase"/>
    <property type="match status" value="1"/>
</dbReference>
<dbReference type="GO" id="GO:0016491">
    <property type="term" value="F:oxidoreductase activity"/>
    <property type="evidence" value="ECO:0007669"/>
    <property type="project" value="UniProtKB-KW"/>
</dbReference>
<dbReference type="PANTHER" id="PTHR43673:SF10">
    <property type="entry name" value="NADH DEHYDROGENASE_NAD(P)H NITROREDUCTASE XCC3605-RELATED"/>
    <property type="match status" value="1"/>
</dbReference>
<evidence type="ECO:0000256" key="2">
    <source>
        <dbReference type="ARBA" id="ARBA00023002"/>
    </source>
</evidence>
<dbReference type="PANTHER" id="PTHR43673">
    <property type="entry name" value="NAD(P)H NITROREDUCTASE YDGI-RELATED"/>
    <property type="match status" value="1"/>
</dbReference>
<evidence type="ECO:0000259" key="4">
    <source>
        <dbReference type="Pfam" id="PF00881"/>
    </source>
</evidence>
<keyword evidence="2" id="KW-0560">Oxidoreductase</keyword>
<accession>A0A7K3WLX8</accession>
<dbReference type="EMBL" id="JAAGVY010000003">
    <property type="protein sequence ID" value="NEN22518.1"/>
    <property type="molecule type" value="Genomic_DNA"/>
</dbReference>
<evidence type="ECO:0000313" key="6">
    <source>
        <dbReference type="Proteomes" id="UP000486602"/>
    </source>
</evidence>
<feature type="domain" description="Nitroreductase" evidence="4">
    <location>
        <begin position="16"/>
        <end position="157"/>
    </location>
</feature>
<dbReference type="InterPro" id="IPR029479">
    <property type="entry name" value="Nitroreductase"/>
</dbReference>
<dbReference type="Proteomes" id="UP000486602">
    <property type="component" value="Unassembled WGS sequence"/>
</dbReference>
<dbReference type="Pfam" id="PF00881">
    <property type="entry name" value="Nitroreductase"/>
    <property type="match status" value="1"/>
</dbReference>
<evidence type="ECO:0000313" key="5">
    <source>
        <dbReference type="EMBL" id="NEN22518.1"/>
    </source>
</evidence>
<comment type="similarity">
    <text evidence="1">Belongs to the nitroreductase family.</text>
</comment>
<dbReference type="RefSeq" id="WP_163283243.1">
    <property type="nucleotide sequence ID" value="NZ_JAAGVY010000003.1"/>
</dbReference>
<sequence length="193" mass="22046">MKKKANTEHEIYPLLANRWSPRVFADKAVETETLKKLFEAARWAASSNNGQPWRFMYAHKGSDTYNEIFEHLADFNKKWCKNAPVLMLTAYKKTFDSGKENFHALHDLGLAMGNLSIQAESMGIAVHSMAGVNWQKAHKTYQVPNDYHITTAVAMGYYGGDVSDLPDDLEKSEKSDRKRMAQDEFVGEETWTF</sequence>
<feature type="compositionally biased region" description="Basic and acidic residues" evidence="3">
    <location>
        <begin position="168"/>
        <end position="182"/>
    </location>
</feature>
<reference evidence="5 6" key="1">
    <citation type="submission" date="2020-02" db="EMBL/GenBank/DDBJ databases">
        <title>Out from the shadows clarifying the taxonomy of the family Cryomorphaceae and related taxa by utilizing the GTDB taxonomic framework.</title>
        <authorList>
            <person name="Bowman J.P."/>
        </authorList>
    </citation>
    <scope>NUCLEOTIDE SEQUENCE [LARGE SCALE GENOMIC DNA]</scope>
    <source>
        <strain evidence="5 6">QSSC 1-22</strain>
    </source>
</reference>
<name>A0A7K3WLX8_9FLAO</name>
<evidence type="ECO:0000256" key="1">
    <source>
        <dbReference type="ARBA" id="ARBA00007118"/>
    </source>
</evidence>
<dbReference type="AlphaFoldDB" id="A0A7K3WLX8"/>
<comment type="caution">
    <text evidence="5">The sequence shown here is derived from an EMBL/GenBank/DDBJ whole genome shotgun (WGS) entry which is preliminary data.</text>
</comment>